<evidence type="ECO:0000313" key="1">
    <source>
        <dbReference type="EMBL" id="OIQ75010.1"/>
    </source>
</evidence>
<dbReference type="CDD" id="cd04645">
    <property type="entry name" value="LbH_gamma_CA_like"/>
    <property type="match status" value="1"/>
</dbReference>
<keyword evidence="1" id="KW-0012">Acyltransferase</keyword>
<dbReference type="InterPro" id="IPR001451">
    <property type="entry name" value="Hexapep"/>
</dbReference>
<dbReference type="PANTHER" id="PTHR13061:SF29">
    <property type="entry name" value="GAMMA CARBONIC ANHYDRASE-LIKE 1, MITOCHONDRIAL-RELATED"/>
    <property type="match status" value="1"/>
</dbReference>
<keyword evidence="1" id="KW-0808">Transferase</keyword>
<sequence length="171" mass="17550">MAIYEVDGKRPVIHPSAFVHPDAVVIGNVSIGADSSLWPGAVVRGDFGAITIGTGTSVQDGAVIHVRAGDPTQIGDGVIIGHNAHLEGCTIGNGTLIGSGSILLPGAVVGRYVLVGAGAVIPPKTTVPDLARALGVPAKIELNAMKEGFSDSNAKTYTDAIELYRSMRRLD</sequence>
<protein>
    <submittedName>
        <fullName evidence="1">Putative acetyltransferase EpsM</fullName>
        <ecNumber evidence="1">2.3.1.-</ecNumber>
    </submittedName>
</protein>
<dbReference type="Pfam" id="PF00132">
    <property type="entry name" value="Hexapep"/>
    <property type="match status" value="2"/>
</dbReference>
<dbReference type="EMBL" id="MLJW01002306">
    <property type="protein sequence ID" value="OIQ75010.1"/>
    <property type="molecule type" value="Genomic_DNA"/>
</dbReference>
<comment type="caution">
    <text evidence="1">The sequence shown here is derived from an EMBL/GenBank/DDBJ whole genome shotgun (WGS) entry which is preliminary data.</text>
</comment>
<gene>
    <name evidence="1" type="primary">epsM_6</name>
    <name evidence="1" type="ORF">GALL_433250</name>
</gene>
<dbReference type="PANTHER" id="PTHR13061">
    <property type="entry name" value="DYNACTIN SUBUNIT P25"/>
    <property type="match status" value="1"/>
</dbReference>
<organism evidence="1">
    <name type="scientific">mine drainage metagenome</name>
    <dbReference type="NCBI Taxonomy" id="410659"/>
    <lineage>
        <taxon>unclassified sequences</taxon>
        <taxon>metagenomes</taxon>
        <taxon>ecological metagenomes</taxon>
    </lineage>
</organism>
<dbReference type="InterPro" id="IPR047324">
    <property type="entry name" value="LbH_gamma_CA-like"/>
</dbReference>
<name>A0A1J5PV97_9ZZZZ</name>
<accession>A0A1J5PV97</accession>
<proteinExistence type="predicted"/>
<dbReference type="GO" id="GO:0016746">
    <property type="term" value="F:acyltransferase activity"/>
    <property type="evidence" value="ECO:0007669"/>
    <property type="project" value="UniProtKB-KW"/>
</dbReference>
<dbReference type="AlphaFoldDB" id="A0A1J5PV97"/>
<dbReference type="Gene3D" id="2.160.10.10">
    <property type="entry name" value="Hexapeptide repeat proteins"/>
    <property type="match status" value="1"/>
</dbReference>
<dbReference type="EC" id="2.3.1.-" evidence="1"/>
<reference evidence="1" key="1">
    <citation type="submission" date="2016-10" db="EMBL/GenBank/DDBJ databases">
        <title>Sequence of Gallionella enrichment culture.</title>
        <authorList>
            <person name="Poehlein A."/>
            <person name="Muehling M."/>
            <person name="Daniel R."/>
        </authorList>
    </citation>
    <scope>NUCLEOTIDE SEQUENCE</scope>
</reference>
<dbReference type="InterPro" id="IPR050484">
    <property type="entry name" value="Transf_Hexapept/Carb_Anhydrase"/>
</dbReference>
<dbReference type="SUPFAM" id="SSF51161">
    <property type="entry name" value="Trimeric LpxA-like enzymes"/>
    <property type="match status" value="1"/>
</dbReference>
<dbReference type="InterPro" id="IPR011004">
    <property type="entry name" value="Trimer_LpxA-like_sf"/>
</dbReference>